<dbReference type="CDD" id="cd04301">
    <property type="entry name" value="NAT_SF"/>
    <property type="match status" value="1"/>
</dbReference>
<dbReference type="PATRIC" id="fig|40335.7.peg.1181"/>
<feature type="domain" description="N-acetyltransferase" evidence="1">
    <location>
        <begin position="3"/>
        <end position="142"/>
    </location>
</feature>
<reference evidence="2 3" key="1">
    <citation type="submission" date="2015-11" db="EMBL/GenBank/DDBJ databases">
        <title>Genomic analysis of 38 Legionella species identifies large and diverse effector repertoires.</title>
        <authorList>
            <person name="Burstein D."/>
            <person name="Amaro F."/>
            <person name="Zusman T."/>
            <person name="Lifshitz Z."/>
            <person name="Cohen O."/>
            <person name="Gilbert J.A."/>
            <person name="Pupko T."/>
            <person name="Shuman H.A."/>
            <person name="Segal G."/>
        </authorList>
    </citation>
    <scope>NUCLEOTIDE SEQUENCE [LARGE SCALE GENOMIC DNA]</scope>
    <source>
        <strain evidence="2 3">ATCC 49180</strain>
    </source>
</reference>
<evidence type="ECO:0000313" key="3">
    <source>
        <dbReference type="Proteomes" id="UP000054693"/>
    </source>
</evidence>
<dbReference type="Pfam" id="PF13508">
    <property type="entry name" value="Acetyltransf_7"/>
    <property type="match status" value="1"/>
</dbReference>
<gene>
    <name evidence="2" type="ORF">Ltuc_1124</name>
</gene>
<accession>A0A0W0ZVV3</accession>
<evidence type="ECO:0000313" key="2">
    <source>
        <dbReference type="EMBL" id="KTD73277.1"/>
    </source>
</evidence>
<dbReference type="Gene3D" id="3.40.630.30">
    <property type="match status" value="1"/>
</dbReference>
<dbReference type="InterPro" id="IPR016181">
    <property type="entry name" value="Acyl_CoA_acyltransferase"/>
</dbReference>
<dbReference type="OrthoDB" id="9787920at2"/>
<keyword evidence="2" id="KW-0808">Transferase</keyword>
<dbReference type="InterPro" id="IPR000182">
    <property type="entry name" value="GNAT_dom"/>
</dbReference>
<comment type="caution">
    <text evidence="2">The sequence shown here is derived from an EMBL/GenBank/DDBJ whole genome shotgun (WGS) entry which is preliminary data.</text>
</comment>
<name>A0A0W0ZVV3_9GAMM</name>
<dbReference type="STRING" id="40335.Ltuc_1124"/>
<evidence type="ECO:0000259" key="1">
    <source>
        <dbReference type="PROSITE" id="PS51186"/>
    </source>
</evidence>
<sequence length="142" mass="16423">MNAPITIITDFKENEAISRIIYENLKKFNETIIGNYEAKPFIIYAKNDTSEIFGGIKGDIFGTLCRVFTVWTHEKYRGKGLGRELFVTLDAFAKENHCKMIQLDTAEFQAKGFYEKMGYQVIATLPDNFMGYTSYILRKYLI</sequence>
<dbReference type="SUPFAM" id="SSF55729">
    <property type="entry name" value="Acyl-CoA N-acyltransferases (Nat)"/>
    <property type="match status" value="1"/>
</dbReference>
<protein>
    <submittedName>
        <fullName evidence="2">GNAT family acetyltransferase</fullName>
    </submittedName>
</protein>
<dbReference type="Proteomes" id="UP000054693">
    <property type="component" value="Unassembled WGS sequence"/>
</dbReference>
<dbReference type="AlphaFoldDB" id="A0A0W0ZVV3"/>
<dbReference type="GO" id="GO:0016747">
    <property type="term" value="F:acyltransferase activity, transferring groups other than amino-acyl groups"/>
    <property type="evidence" value="ECO:0007669"/>
    <property type="project" value="InterPro"/>
</dbReference>
<proteinExistence type="predicted"/>
<keyword evidence="3" id="KW-1185">Reference proteome</keyword>
<dbReference type="RefSeq" id="WP_058520329.1">
    <property type="nucleotide sequence ID" value="NZ_CAAAIP010000001.1"/>
</dbReference>
<dbReference type="PROSITE" id="PS51186">
    <property type="entry name" value="GNAT"/>
    <property type="match status" value="1"/>
</dbReference>
<dbReference type="EMBL" id="LNZA01000001">
    <property type="protein sequence ID" value="KTD73277.1"/>
    <property type="molecule type" value="Genomic_DNA"/>
</dbReference>
<organism evidence="2 3">
    <name type="scientific">Legionella tucsonensis</name>
    <dbReference type="NCBI Taxonomy" id="40335"/>
    <lineage>
        <taxon>Bacteria</taxon>
        <taxon>Pseudomonadati</taxon>
        <taxon>Pseudomonadota</taxon>
        <taxon>Gammaproteobacteria</taxon>
        <taxon>Legionellales</taxon>
        <taxon>Legionellaceae</taxon>
        <taxon>Legionella</taxon>
    </lineage>
</organism>